<sequence>MSTPVRVAAFVTALVAVFVAALGAGRLVGPVGVAATAGEHGVEHTGEHASEQAGDDDPHGSAGHDAAAPATDVPGGLAVSADGYTLTLDDAVLPAGDQELRFRVLASDGKPLTAYDEEHEKELHLIVVRRDVAGYQHLHPTRDADGTWATDVALTPGSWRVLADLTPAAGRGITLGADLAVPGRFRPDAGAPQRLTDTVDGYEVTVTGGLAAGGSSHLTVSVRRDGEDVLDLEPYLGAYGHLVALREGDLAYLHVHPEAGRPGPDVPFVAEVPSEGRYRLFFDFQHGGVVRTASFVLGTEGHDAAAGHDDGTEDESHDH</sequence>
<feature type="compositionally biased region" description="Basic and acidic residues" evidence="1">
    <location>
        <begin position="41"/>
        <end position="50"/>
    </location>
</feature>
<evidence type="ECO:0000313" key="2">
    <source>
        <dbReference type="EMBL" id="CAA9369792.1"/>
    </source>
</evidence>
<name>A0A6J4N0Z5_9ACTN</name>
<reference evidence="2" key="1">
    <citation type="submission" date="2020-02" db="EMBL/GenBank/DDBJ databases">
        <authorList>
            <person name="Meier V. D."/>
        </authorList>
    </citation>
    <scope>NUCLEOTIDE SEQUENCE</scope>
    <source>
        <strain evidence="2">AVDCRST_MAG32</strain>
    </source>
</reference>
<proteinExistence type="predicted"/>
<dbReference type="EMBL" id="CADCUM010000026">
    <property type="protein sequence ID" value="CAA9369792.1"/>
    <property type="molecule type" value="Genomic_DNA"/>
</dbReference>
<dbReference type="AlphaFoldDB" id="A0A6J4N0Z5"/>
<accession>A0A6J4N0Z5</accession>
<gene>
    <name evidence="2" type="ORF">AVDCRST_MAG32-518</name>
</gene>
<protein>
    <submittedName>
        <fullName evidence="2">FIG00995371: possibly secreted protein</fullName>
    </submittedName>
</protein>
<evidence type="ECO:0000256" key="1">
    <source>
        <dbReference type="SAM" id="MobiDB-lite"/>
    </source>
</evidence>
<organism evidence="2">
    <name type="scientific">uncultured Nocardioides sp</name>
    <dbReference type="NCBI Taxonomy" id="198441"/>
    <lineage>
        <taxon>Bacteria</taxon>
        <taxon>Bacillati</taxon>
        <taxon>Actinomycetota</taxon>
        <taxon>Actinomycetes</taxon>
        <taxon>Propionibacteriales</taxon>
        <taxon>Nocardioidaceae</taxon>
        <taxon>Nocardioides</taxon>
        <taxon>environmental samples</taxon>
    </lineage>
</organism>
<feature type="region of interest" description="Disordered" evidence="1">
    <location>
        <begin position="41"/>
        <end position="74"/>
    </location>
</feature>